<dbReference type="Gene3D" id="2.60.120.10">
    <property type="entry name" value="Jelly Rolls"/>
    <property type="match status" value="2"/>
</dbReference>
<name>A0ABV9AK72_9ACTN</name>
<organism evidence="2 3">
    <name type="scientific">Streptomyces vulcanius</name>
    <dbReference type="NCBI Taxonomy" id="1441876"/>
    <lineage>
        <taxon>Bacteria</taxon>
        <taxon>Bacillati</taxon>
        <taxon>Actinomycetota</taxon>
        <taxon>Actinomycetes</taxon>
        <taxon>Kitasatosporales</taxon>
        <taxon>Streptomycetaceae</taxon>
        <taxon>Streptomyces</taxon>
    </lineage>
</organism>
<accession>A0ABV9AK72</accession>
<keyword evidence="3" id="KW-1185">Reference proteome</keyword>
<dbReference type="InterPro" id="IPR009327">
    <property type="entry name" value="Cupin_DUF985"/>
</dbReference>
<dbReference type="EMBL" id="JBHSFK010000006">
    <property type="protein sequence ID" value="MFC4500288.1"/>
    <property type="molecule type" value="Genomic_DNA"/>
</dbReference>
<dbReference type="PANTHER" id="PTHR33387:SF3">
    <property type="entry name" value="DUF985 DOMAIN-CONTAINING PROTEIN"/>
    <property type="match status" value="1"/>
</dbReference>
<dbReference type="CDD" id="cd06121">
    <property type="entry name" value="cupin_YML079wp"/>
    <property type="match status" value="1"/>
</dbReference>
<protein>
    <submittedName>
        <fullName evidence="2">Cupin domain-containing protein</fullName>
    </submittedName>
</protein>
<dbReference type="SUPFAM" id="SSF51182">
    <property type="entry name" value="RmlC-like cupins"/>
    <property type="match status" value="2"/>
</dbReference>
<feature type="domain" description="DUF985" evidence="1">
    <location>
        <begin position="157"/>
        <end position="288"/>
    </location>
</feature>
<dbReference type="PANTHER" id="PTHR33387">
    <property type="entry name" value="RMLC-LIKE JELLY ROLL FOLD PROTEIN"/>
    <property type="match status" value="1"/>
</dbReference>
<comment type="caution">
    <text evidence="2">The sequence shown here is derived from an EMBL/GenBank/DDBJ whole genome shotgun (WGS) entry which is preliminary data.</text>
</comment>
<proteinExistence type="predicted"/>
<reference evidence="3" key="1">
    <citation type="journal article" date="2019" name="Int. J. Syst. Evol. Microbiol.">
        <title>The Global Catalogue of Microorganisms (GCM) 10K type strain sequencing project: providing services to taxonomists for standard genome sequencing and annotation.</title>
        <authorList>
            <consortium name="The Broad Institute Genomics Platform"/>
            <consortium name="The Broad Institute Genome Sequencing Center for Infectious Disease"/>
            <person name="Wu L."/>
            <person name="Ma J."/>
        </authorList>
    </citation>
    <scope>NUCLEOTIDE SEQUENCE [LARGE SCALE GENOMIC DNA]</scope>
    <source>
        <strain evidence="3">CGMCC 4.7177</strain>
    </source>
</reference>
<dbReference type="RefSeq" id="WP_381174253.1">
    <property type="nucleotide sequence ID" value="NZ_JBHSFK010000006.1"/>
</dbReference>
<evidence type="ECO:0000313" key="2">
    <source>
        <dbReference type="EMBL" id="MFC4500288.1"/>
    </source>
</evidence>
<evidence type="ECO:0000259" key="1">
    <source>
        <dbReference type="Pfam" id="PF06172"/>
    </source>
</evidence>
<dbReference type="InterPro" id="IPR014710">
    <property type="entry name" value="RmlC-like_jellyroll"/>
</dbReference>
<dbReference type="Proteomes" id="UP001595839">
    <property type="component" value="Unassembled WGS sequence"/>
</dbReference>
<dbReference type="InterPro" id="IPR039935">
    <property type="entry name" value="YML079W-like"/>
</dbReference>
<evidence type="ECO:0000313" key="3">
    <source>
        <dbReference type="Proteomes" id="UP001595839"/>
    </source>
</evidence>
<sequence>MRDEMTILCKALNLTPDESGGWSGPPITHHTPGAPFEARTRLLPPAAALRWRHTTADTLLFFHSGGPLSVHLHDSSGGTPTAMLGDDPAAGALPQYALPAGVSHTLLPASGQYTLFSEAVVPGRSDWTHEQELRVAHMRPLPPSPSLRTPRKQRSPVESLFLEPHIEGGYYRQTYESDGTMETPRGKRFLANSIFYFLDTQSPVGHLHRNQSDITHFTHGPGPIRYLMVDPDGVLHERILGTDTGNGEVPVLTCPGGWWKSSSLPEGVTQGLVSEVVAPGFDFADQELLTGQELVTSFPHLADRLRPYASSGAG</sequence>
<gene>
    <name evidence="2" type="ORF">ACFPIH_12205</name>
</gene>
<feature type="domain" description="DUF985" evidence="1">
    <location>
        <begin position="42"/>
        <end position="123"/>
    </location>
</feature>
<dbReference type="Pfam" id="PF06172">
    <property type="entry name" value="Cupin_5"/>
    <property type="match status" value="2"/>
</dbReference>
<dbReference type="InterPro" id="IPR011051">
    <property type="entry name" value="RmlC_Cupin_sf"/>
</dbReference>